<feature type="compositionally biased region" description="Low complexity" evidence="1">
    <location>
        <begin position="384"/>
        <end position="398"/>
    </location>
</feature>
<feature type="transmembrane region" description="Helical" evidence="2">
    <location>
        <begin position="21"/>
        <end position="39"/>
    </location>
</feature>
<sequence length="398" mass="43169">MYAVDNLDDAGGLTKQYLGSLGASGWLKLALVVFVVYALEVNTQLFRTPPDTGTASTALPEWAPLELLVPLVALGVWLAFRYLAALFEFVFVESLRSRSFSIRRYARENLLLALWLLLFRIVLWIGLLLLVAVPVVAVVVLGDVSSIDDVTAGQVVLTAFVALGGFLALWVVSTLTNAFVVPVMLLEDRNPFSAWVVVGSSIRSNLAGTLGFLAVAWVAGFSLWIVFAFVGFFVTMFGGMVFLVSSMMAMESDPALGYIVFALGVLAYFFYLYLRSFVEAPVRSYVRYYALLILGDTEERLDLVPDQRAAIRPGGTTSTAGSTRDDHGRSSRTDDSWDGGGSTITTGTEDAARDDSSDRDGDESASWEGPPAWDTPVDDRDSSALDGGSSHSSDQLDR</sequence>
<reference evidence="3 4" key="1">
    <citation type="submission" date="2018-10" db="EMBL/GenBank/DDBJ databases">
        <title>Natrarchaeobius chitinivorans gen. nov., sp. nov., and Natrarchaeobius haloalkaliphilus sp. nov., alkaliphilic, chitin-utilizing haloarchaea from hypersaline alkaline lakes.</title>
        <authorList>
            <person name="Sorokin D.Y."/>
            <person name="Elcheninov A.G."/>
            <person name="Kostrikina N.A."/>
            <person name="Bale N.J."/>
            <person name="Sinninghe Damste J.S."/>
            <person name="Khijniak T.V."/>
            <person name="Kublanov I.V."/>
            <person name="Toshchakov S.V."/>
        </authorList>
    </citation>
    <scope>NUCLEOTIDE SEQUENCE [LARGE SCALE GENOMIC DNA]</scope>
    <source>
        <strain evidence="3 4">AArcht4T</strain>
    </source>
</reference>
<dbReference type="RefSeq" id="WP_124196481.1">
    <property type="nucleotide sequence ID" value="NZ_REGA01000014.1"/>
</dbReference>
<feature type="transmembrane region" description="Helical" evidence="2">
    <location>
        <begin position="154"/>
        <end position="180"/>
    </location>
</feature>
<dbReference type="InterPro" id="IPR055966">
    <property type="entry name" value="DUF7544"/>
</dbReference>
<feature type="transmembrane region" description="Helical" evidence="2">
    <location>
        <begin position="67"/>
        <end position="91"/>
    </location>
</feature>
<feature type="compositionally biased region" description="Basic and acidic residues" evidence="1">
    <location>
        <begin position="350"/>
        <end position="359"/>
    </location>
</feature>
<gene>
    <name evidence="3" type="ORF">EA473_15370</name>
</gene>
<feature type="transmembrane region" description="Helical" evidence="2">
    <location>
        <begin position="255"/>
        <end position="274"/>
    </location>
</feature>
<dbReference type="Proteomes" id="UP000282323">
    <property type="component" value="Unassembled WGS sequence"/>
</dbReference>
<feature type="transmembrane region" description="Helical" evidence="2">
    <location>
        <begin position="112"/>
        <end position="142"/>
    </location>
</feature>
<keyword evidence="2" id="KW-0812">Transmembrane</keyword>
<name>A0A3N6PAJ2_NATCH</name>
<accession>A0A3N6PAJ2</accession>
<dbReference type="AlphaFoldDB" id="A0A3N6PAJ2"/>
<dbReference type="Pfam" id="PF24400">
    <property type="entry name" value="DUF7544"/>
    <property type="match status" value="1"/>
</dbReference>
<feature type="transmembrane region" description="Helical" evidence="2">
    <location>
        <begin position="223"/>
        <end position="243"/>
    </location>
</feature>
<organism evidence="3 4">
    <name type="scientific">Natrarchaeobius chitinivorans</name>
    <dbReference type="NCBI Taxonomy" id="1679083"/>
    <lineage>
        <taxon>Archaea</taxon>
        <taxon>Methanobacteriati</taxon>
        <taxon>Methanobacteriota</taxon>
        <taxon>Stenosarchaea group</taxon>
        <taxon>Halobacteria</taxon>
        <taxon>Halobacteriales</taxon>
        <taxon>Natrialbaceae</taxon>
        <taxon>Natrarchaeobius</taxon>
    </lineage>
</organism>
<dbReference type="EMBL" id="REGA01000014">
    <property type="protein sequence ID" value="RQG93405.1"/>
    <property type="molecule type" value="Genomic_DNA"/>
</dbReference>
<keyword evidence="2" id="KW-0472">Membrane</keyword>
<evidence type="ECO:0000256" key="2">
    <source>
        <dbReference type="SAM" id="Phobius"/>
    </source>
</evidence>
<feature type="region of interest" description="Disordered" evidence="1">
    <location>
        <begin position="305"/>
        <end position="398"/>
    </location>
</feature>
<evidence type="ECO:0000313" key="4">
    <source>
        <dbReference type="Proteomes" id="UP000282323"/>
    </source>
</evidence>
<dbReference type="OrthoDB" id="137652at2157"/>
<feature type="compositionally biased region" description="Basic and acidic residues" evidence="1">
    <location>
        <begin position="323"/>
        <end position="335"/>
    </location>
</feature>
<comment type="caution">
    <text evidence="3">The sequence shown here is derived from an EMBL/GenBank/DDBJ whole genome shotgun (WGS) entry which is preliminary data.</text>
</comment>
<protein>
    <submittedName>
        <fullName evidence="3">Uncharacterized protein</fullName>
    </submittedName>
</protein>
<evidence type="ECO:0000256" key="1">
    <source>
        <dbReference type="SAM" id="MobiDB-lite"/>
    </source>
</evidence>
<evidence type="ECO:0000313" key="3">
    <source>
        <dbReference type="EMBL" id="RQG93405.1"/>
    </source>
</evidence>
<keyword evidence="2" id="KW-1133">Transmembrane helix</keyword>
<proteinExistence type="predicted"/>
<keyword evidence="4" id="KW-1185">Reference proteome</keyword>